<dbReference type="PROSITE" id="PS51758">
    <property type="entry name" value="LETM1_RBD"/>
    <property type="match status" value="1"/>
</dbReference>
<dbReference type="InterPro" id="IPR044202">
    <property type="entry name" value="LETM1/MDM38-like"/>
</dbReference>
<evidence type="ECO:0000256" key="8">
    <source>
        <dbReference type="ARBA" id="ARBA00022989"/>
    </source>
</evidence>
<evidence type="ECO:0000313" key="19">
    <source>
        <dbReference type="Proteomes" id="UP001642464"/>
    </source>
</evidence>
<keyword evidence="10 15" id="KW-0472">Membrane</keyword>
<dbReference type="InterPro" id="IPR011992">
    <property type="entry name" value="EF-hand-dom_pair"/>
</dbReference>
<dbReference type="InterPro" id="IPR033122">
    <property type="entry name" value="LETM1-like_RBD"/>
</dbReference>
<dbReference type="PROSITE" id="PS00018">
    <property type="entry name" value="EF_HAND_1"/>
    <property type="match status" value="2"/>
</dbReference>
<evidence type="ECO:0000256" key="1">
    <source>
        <dbReference type="ARBA" id="ARBA00004434"/>
    </source>
</evidence>
<dbReference type="InterPro" id="IPR002048">
    <property type="entry name" value="EF_hand_dom"/>
</dbReference>
<keyword evidence="13" id="KW-0175">Coiled coil</keyword>
<evidence type="ECO:0000256" key="4">
    <source>
        <dbReference type="ARBA" id="ARBA00022449"/>
    </source>
</evidence>
<evidence type="ECO:0000256" key="14">
    <source>
        <dbReference type="SAM" id="MobiDB-lite"/>
    </source>
</evidence>
<feature type="coiled-coil region" evidence="13">
    <location>
        <begin position="539"/>
        <end position="609"/>
    </location>
</feature>
<dbReference type="Gene3D" id="1.10.238.10">
    <property type="entry name" value="EF-hand"/>
    <property type="match status" value="1"/>
</dbReference>
<dbReference type="PROSITE" id="PS50222">
    <property type="entry name" value="EF_HAND_2"/>
    <property type="match status" value="2"/>
</dbReference>
<feature type="compositionally biased region" description="Polar residues" evidence="14">
    <location>
        <begin position="125"/>
        <end position="154"/>
    </location>
</feature>
<name>A0ABP0K1W4_9DINO</name>
<evidence type="ECO:0000256" key="12">
    <source>
        <dbReference type="PROSITE-ProRule" id="PRU01094"/>
    </source>
</evidence>
<evidence type="ECO:0000256" key="9">
    <source>
        <dbReference type="ARBA" id="ARBA00023128"/>
    </source>
</evidence>
<dbReference type="Proteomes" id="UP001642464">
    <property type="component" value="Unassembled WGS sequence"/>
</dbReference>
<keyword evidence="6" id="KW-0999">Mitochondrion inner membrane</keyword>
<dbReference type="Pfam" id="PF07766">
    <property type="entry name" value="LETM1_RBD"/>
    <property type="match status" value="1"/>
</dbReference>
<sequence length="847" mass="94389">MKVIGVLRARNCGGGVGKARVVHRRWWAEREWGWGAATQVGAGRWDDSRRGEEARVGSLPTLWRGDVTPPAILGMRNLHSSAVLLEAARAGLSVQDDVDNGLAALKDAKVDLRTVKKKDGVDAILNSSGSTKPQSGTSGSSAHGGQPPQASRQQGEPGKPGGGKKKKGASSVQSTAGSSKPMQYARLAGEWTWWLVKATGSVTLQFLRNPLIVKKWGQTGWSAIKDMAHHTWTGFKLLGVEVRTSWNLVMKRLNGHQLTRRERRQLVRTTADLARVVPFMFFILVPFMEFLLPVALKVFPNMLPSTFQDSYKTEENMKRQLKLRIEMASFLQEMVVEMEDKVKNRSAKDNGDAISVDDVQLFMERVRMGRYIDDATTFKVAKLFSDELTSDNMSRSQLVTLCKYMGLTPYGGDQFLRFQLRSKINSLREDDASIYFEGVEALNLLELKQACEDRGMRATGLTMHQLRTQLKRWIDLSVNQNVPLSLLILSRAFTLQHSEEAKVELAISEAISEMDSDVLQEALIAGAQSKDVAADQATLSMLKLEAIQAQNELIEAEIREKARKQQFLQQLREKAEAELAAASVPGEHMAEVEEAVEQAVEAHADFKEVSPEVAATLEAAGINKDELLHVEDGTEPSKHASREHDVQPATEEAQPSLTLVEAIEEERAKVEENRKVFEDTLESIKVLAANSPVEEEKHILDEILEKQEELDAAKAVKSGRIVKTTDDPEGDGVGVAAEQFEPERRTRSLLKNRVKKMLEKLEVDVEETNEKIGSKLRLLDLDKDGKVSNWEVRKAIQNVLAMSDYSEEKADELIQQLDLDGDGIISLDELSSVLEQLKEERRRSEGE</sequence>
<keyword evidence="5 15" id="KW-0812">Transmembrane</keyword>
<comment type="similarity">
    <text evidence="2">Belongs to the LETM1 family.</text>
</comment>
<evidence type="ECO:0000256" key="11">
    <source>
        <dbReference type="ARBA" id="ARBA00031360"/>
    </source>
</evidence>
<organism evidence="18 19">
    <name type="scientific">Durusdinium trenchii</name>
    <dbReference type="NCBI Taxonomy" id="1381693"/>
    <lineage>
        <taxon>Eukaryota</taxon>
        <taxon>Sar</taxon>
        <taxon>Alveolata</taxon>
        <taxon>Dinophyceae</taxon>
        <taxon>Suessiales</taxon>
        <taxon>Symbiodiniaceae</taxon>
        <taxon>Durusdinium</taxon>
    </lineage>
</organism>
<evidence type="ECO:0000259" key="17">
    <source>
        <dbReference type="PROSITE" id="PS51758"/>
    </source>
</evidence>
<feature type="compositionally biased region" description="Basic and acidic residues" evidence="14">
    <location>
        <begin position="634"/>
        <end position="646"/>
    </location>
</feature>
<evidence type="ECO:0000256" key="2">
    <source>
        <dbReference type="ARBA" id="ARBA00009584"/>
    </source>
</evidence>
<feature type="region of interest" description="Disordered" evidence="14">
    <location>
        <begin position="634"/>
        <end position="654"/>
    </location>
</feature>
<keyword evidence="4" id="KW-0050">Antiport</keyword>
<dbReference type="SMART" id="SM00054">
    <property type="entry name" value="EFh"/>
    <property type="match status" value="2"/>
</dbReference>
<feature type="domain" description="Letm1 RBD" evidence="17">
    <location>
        <begin position="319"/>
        <end position="528"/>
    </location>
</feature>
<feature type="compositionally biased region" description="Polar residues" evidence="14">
    <location>
        <begin position="170"/>
        <end position="179"/>
    </location>
</feature>
<dbReference type="CDD" id="cd00051">
    <property type="entry name" value="EFh"/>
    <property type="match status" value="1"/>
</dbReference>
<gene>
    <name evidence="18" type="ORF">SCF082_LOCUS14956</name>
</gene>
<evidence type="ECO:0000256" key="6">
    <source>
        <dbReference type="ARBA" id="ARBA00022792"/>
    </source>
</evidence>
<dbReference type="EMBL" id="CAXAMM010009494">
    <property type="protein sequence ID" value="CAK9020552.1"/>
    <property type="molecule type" value="Genomic_DNA"/>
</dbReference>
<feature type="region of interest" description="Disordered" evidence="14">
    <location>
        <begin position="123"/>
        <end position="179"/>
    </location>
</feature>
<keyword evidence="19" id="KW-1185">Reference proteome</keyword>
<comment type="caution">
    <text evidence="18">The sequence shown here is derived from an EMBL/GenBank/DDBJ whole genome shotgun (WGS) entry which is preliminary data.</text>
</comment>
<dbReference type="PANTHER" id="PTHR14009:SF1">
    <property type="entry name" value="MITOCHONDRIAL PROTON_CALCIUM EXCHANGER PROTEIN"/>
    <property type="match status" value="1"/>
</dbReference>
<dbReference type="PANTHER" id="PTHR14009">
    <property type="entry name" value="LEUCINE ZIPPER-EF-HAND CONTAINING TRANSMEMBRANE PROTEIN"/>
    <property type="match status" value="1"/>
</dbReference>
<feature type="domain" description="EF-hand" evidence="16">
    <location>
        <begin position="805"/>
        <end position="840"/>
    </location>
</feature>
<evidence type="ECO:0000256" key="13">
    <source>
        <dbReference type="SAM" id="Coils"/>
    </source>
</evidence>
<evidence type="ECO:0000256" key="15">
    <source>
        <dbReference type="SAM" id="Phobius"/>
    </source>
</evidence>
<dbReference type="SUPFAM" id="SSF47473">
    <property type="entry name" value="EF-hand"/>
    <property type="match status" value="1"/>
</dbReference>
<keyword evidence="7" id="KW-0106">Calcium</keyword>
<accession>A0ABP0K1W4</accession>
<protein>
    <recommendedName>
        <fullName evidence="3">Mitochondrial proton/calcium exchanger protein</fullName>
    </recommendedName>
    <alternativeName>
        <fullName evidence="11">Leucine zipper-EF-hand-containing transmembrane protein 1</fullName>
    </alternativeName>
</protein>
<feature type="transmembrane region" description="Helical" evidence="15">
    <location>
        <begin position="273"/>
        <end position="296"/>
    </location>
</feature>
<dbReference type="Pfam" id="PF13499">
    <property type="entry name" value="EF-hand_7"/>
    <property type="match status" value="1"/>
</dbReference>
<dbReference type="InterPro" id="IPR018247">
    <property type="entry name" value="EF_Hand_1_Ca_BS"/>
</dbReference>
<proteinExistence type="inferred from homology"/>
<comment type="subcellular location">
    <subcellularLocation>
        <location evidence="1">Mitochondrion inner membrane</location>
        <topology evidence="1">Single-pass membrane protein</topology>
    </subcellularLocation>
</comment>
<evidence type="ECO:0000256" key="10">
    <source>
        <dbReference type="ARBA" id="ARBA00023136"/>
    </source>
</evidence>
<evidence type="ECO:0000259" key="16">
    <source>
        <dbReference type="PROSITE" id="PS50222"/>
    </source>
</evidence>
<keyword evidence="4" id="KW-0813">Transport</keyword>
<evidence type="ECO:0000256" key="5">
    <source>
        <dbReference type="ARBA" id="ARBA00022692"/>
    </source>
</evidence>
<evidence type="ECO:0000256" key="7">
    <source>
        <dbReference type="ARBA" id="ARBA00022837"/>
    </source>
</evidence>
<feature type="domain" description="EF-hand" evidence="16">
    <location>
        <begin position="767"/>
        <end position="802"/>
    </location>
</feature>
<evidence type="ECO:0000256" key="3">
    <source>
        <dbReference type="ARBA" id="ARBA00020557"/>
    </source>
</evidence>
<keyword evidence="8 15" id="KW-1133">Transmembrane helix</keyword>
<keyword evidence="9 12" id="KW-0496">Mitochondrion</keyword>
<reference evidence="18 19" key="1">
    <citation type="submission" date="2024-02" db="EMBL/GenBank/DDBJ databases">
        <authorList>
            <person name="Chen Y."/>
            <person name="Shah S."/>
            <person name="Dougan E. K."/>
            <person name="Thang M."/>
            <person name="Chan C."/>
        </authorList>
    </citation>
    <scope>NUCLEOTIDE SEQUENCE [LARGE SCALE GENOMIC DNA]</scope>
</reference>
<evidence type="ECO:0000313" key="18">
    <source>
        <dbReference type="EMBL" id="CAK9020552.1"/>
    </source>
</evidence>